<dbReference type="Pfam" id="PF05488">
    <property type="entry name" value="PAAR_motif"/>
    <property type="match status" value="1"/>
</dbReference>
<dbReference type="GeneID" id="33059273"/>
<dbReference type="CDD" id="cd14744">
    <property type="entry name" value="PAAR_CT_2"/>
    <property type="match status" value="1"/>
</dbReference>
<name>A0ABN4N0J2_9GAMM</name>
<dbReference type="Proteomes" id="UP000076104">
    <property type="component" value="Chromosome"/>
</dbReference>
<dbReference type="EMBL" id="CP014945">
    <property type="protein sequence ID" value="AMT95866.1"/>
    <property type="molecule type" value="Genomic_DNA"/>
</dbReference>
<evidence type="ECO:0000313" key="2">
    <source>
        <dbReference type="Proteomes" id="UP000076104"/>
    </source>
</evidence>
<evidence type="ECO:0000313" key="1">
    <source>
        <dbReference type="EMBL" id="AMT95866.1"/>
    </source>
</evidence>
<dbReference type="InterPro" id="IPR008727">
    <property type="entry name" value="PAAR_motif"/>
</dbReference>
<protein>
    <submittedName>
        <fullName evidence="1">Uncharacterized protein</fullName>
    </submittedName>
</protein>
<accession>A0ABN4N0J2</accession>
<organism evidence="1 2">
    <name type="scientific">Psychrobacter alimentarius</name>
    <dbReference type="NCBI Taxonomy" id="261164"/>
    <lineage>
        <taxon>Bacteria</taxon>
        <taxon>Pseudomonadati</taxon>
        <taxon>Pseudomonadota</taxon>
        <taxon>Gammaproteobacteria</taxon>
        <taxon>Moraxellales</taxon>
        <taxon>Moraxellaceae</taxon>
        <taxon>Psychrobacter</taxon>
    </lineage>
</organism>
<dbReference type="RefSeq" id="WP_062843641.1">
    <property type="nucleotide sequence ID" value="NZ_CP014945.1"/>
</dbReference>
<gene>
    <name evidence="1" type="ORF">A3K91_0230</name>
</gene>
<reference evidence="1 2" key="1">
    <citation type="submission" date="2016-03" db="EMBL/GenBank/DDBJ databases">
        <title>Genome sequencing of Psychrobacter alimentarius PAMC 27889.</title>
        <authorList>
            <person name="Lee J."/>
            <person name="Kim O.-S."/>
        </authorList>
    </citation>
    <scope>NUCLEOTIDE SEQUENCE [LARGE SCALE GENOMIC DNA]</scope>
    <source>
        <strain evidence="1 2">PAMC 27889</strain>
    </source>
</reference>
<keyword evidence="2" id="KW-1185">Reference proteome</keyword>
<sequence length="336" mass="36711">MAAYITVGAKTSHGGTVMTGSPHTTHNGIPVARKGDQVMCKKCKKMTVIVSGDASFIVDGAPIARGGDVTSCGAKLIANQQAFAESDFSVGSIAQAAPLVFPKPDSETVFSSFAASDNKDSEDEMSDEELGMWVDVSTEQALKDGGLWAGAGTPEELIYQERLNSLWIDVNGDRKKYHEGVQKIGDEAGLVFDIMSFPLGLGALSAKTSVKAGQYVIRKRAISNNNIYRDSEKGFDWTSTKKRSPNTNLAEHWSKHSKEFPELKSQNDYYRHAQEFVSDPPRGTLNKTRKNGDTVLYNPKTNTFAVKTKDGAPRTIFKPDASTHPYSTNLEYFHAQ</sequence>
<proteinExistence type="predicted"/>
<dbReference type="Gene3D" id="2.60.200.60">
    <property type="match status" value="1"/>
</dbReference>